<dbReference type="AlphaFoldDB" id="A0A0K2GFA5"/>
<keyword evidence="2" id="KW-1185">Reference proteome</keyword>
<name>A0A0K2GFA5_NITMO</name>
<dbReference type="EMBL" id="CP011801">
    <property type="protein sequence ID" value="ALA59529.1"/>
    <property type="molecule type" value="Genomic_DNA"/>
</dbReference>
<protein>
    <submittedName>
        <fullName evidence="1">Uncharacterized protein</fullName>
    </submittedName>
</protein>
<dbReference type="PATRIC" id="fig|42253.5.peg.3083"/>
<organism evidence="1 2">
    <name type="scientific">Nitrospira moscoviensis</name>
    <dbReference type="NCBI Taxonomy" id="42253"/>
    <lineage>
        <taxon>Bacteria</taxon>
        <taxon>Pseudomonadati</taxon>
        <taxon>Nitrospirota</taxon>
        <taxon>Nitrospiria</taxon>
        <taxon>Nitrospirales</taxon>
        <taxon>Nitrospiraceae</taxon>
        <taxon>Nitrospira</taxon>
    </lineage>
</organism>
<sequence>MILSGATAITEWILLELMTNLTKSEHPDTLLQWFVFSLERKAAVLQWLRPLRISHRQCR</sequence>
<dbReference type="Proteomes" id="UP000069205">
    <property type="component" value="Chromosome"/>
</dbReference>
<dbReference type="KEGG" id="nmv:NITMOv2_3130"/>
<gene>
    <name evidence="1" type="ORF">NITMOv2_3130</name>
</gene>
<proteinExistence type="predicted"/>
<evidence type="ECO:0000313" key="2">
    <source>
        <dbReference type="Proteomes" id="UP000069205"/>
    </source>
</evidence>
<reference evidence="1 2" key="1">
    <citation type="journal article" date="2015" name="Proc. Natl. Acad. Sci. U.S.A.">
        <title>Expanded metabolic versatility of ubiquitous nitrite-oxidizing bacteria from the genus Nitrospira.</title>
        <authorList>
            <person name="Koch H."/>
            <person name="Lucker S."/>
            <person name="Albertsen M."/>
            <person name="Kitzinger K."/>
            <person name="Herbold C."/>
            <person name="Spieck E."/>
            <person name="Nielsen P.H."/>
            <person name="Wagner M."/>
            <person name="Daims H."/>
        </authorList>
    </citation>
    <scope>NUCLEOTIDE SEQUENCE [LARGE SCALE GENOMIC DNA]</scope>
    <source>
        <strain evidence="1 2">NSP M-1</strain>
    </source>
</reference>
<evidence type="ECO:0000313" key="1">
    <source>
        <dbReference type="EMBL" id="ALA59529.1"/>
    </source>
</evidence>
<accession>A0A0K2GFA5</accession>